<organism evidence="1 2">
    <name type="scientific">Lacticaseibacillus paracasei subsp. paracasei Lpp126</name>
    <dbReference type="NCBI Taxonomy" id="1256206"/>
    <lineage>
        <taxon>Bacteria</taxon>
        <taxon>Bacillati</taxon>
        <taxon>Bacillota</taxon>
        <taxon>Bacilli</taxon>
        <taxon>Lactobacillales</taxon>
        <taxon>Lactobacillaceae</taxon>
        <taxon>Lacticaseibacillus</taxon>
    </lineage>
</organism>
<comment type="caution">
    <text evidence="1">The sequence shown here is derived from an EMBL/GenBank/DDBJ whole genome shotgun (WGS) entry which is preliminary data.</text>
</comment>
<dbReference type="Proteomes" id="UP000014243">
    <property type="component" value="Unassembled WGS sequence"/>
</dbReference>
<dbReference type="EMBL" id="ANKC01000556">
    <property type="protein sequence ID" value="EPC76032.1"/>
    <property type="molecule type" value="Genomic_DNA"/>
</dbReference>
<protein>
    <submittedName>
        <fullName evidence="1">Ribonucleotide reductase subunit alpha</fullName>
    </submittedName>
</protein>
<reference evidence="1 2" key="1">
    <citation type="journal article" date="2013" name="PLoS ONE">
        <title>Lactobacillus paracasei comparative genomics: towards species pan-genome definition and exploitation of diversity.</title>
        <authorList>
            <person name="Smokvina T."/>
            <person name="Wels M."/>
            <person name="Polka J."/>
            <person name="Chervaux C."/>
            <person name="Brisse S."/>
            <person name="Boekhorst J."/>
            <person name="van Hylckama Vlieg J.E."/>
            <person name="Siezen R.J."/>
        </authorList>
    </citation>
    <scope>NUCLEOTIDE SEQUENCE [LARGE SCALE GENOMIC DNA]</scope>
    <source>
        <strain evidence="1 2">Lpp126</strain>
    </source>
</reference>
<dbReference type="AlphaFoldDB" id="S2RCW5"/>
<gene>
    <name evidence="1" type="ORF">Lpp126_07927</name>
</gene>
<evidence type="ECO:0000313" key="1">
    <source>
        <dbReference type="EMBL" id="EPC76032.1"/>
    </source>
</evidence>
<name>S2RCW5_LACPA</name>
<proteinExistence type="predicted"/>
<dbReference type="Gene3D" id="3.90.1390.10">
    <property type="entry name" value="b-12 dependent (class ii) ribonucleotide reductase, chain A, domain 3"/>
    <property type="match status" value="1"/>
</dbReference>
<evidence type="ECO:0000313" key="2">
    <source>
        <dbReference type="Proteomes" id="UP000014243"/>
    </source>
</evidence>
<accession>S2RCW5</accession>
<sequence>MDVKTYKQKCAAIHGSVAAVFAVQNADHDQKDLELVDQTDCAGGACPIK</sequence>